<keyword evidence="1" id="KW-1133">Transmembrane helix</keyword>
<protein>
    <submittedName>
        <fullName evidence="3">Putative transmembrane protein</fullName>
    </submittedName>
</protein>
<evidence type="ECO:0000313" key="3">
    <source>
        <dbReference type="EMBL" id="KAF7804515.1"/>
    </source>
</evidence>
<dbReference type="PANTHER" id="PTHR33780">
    <property type="entry name" value="EXPRESSED PROTEIN"/>
    <property type="match status" value="1"/>
</dbReference>
<feature type="domain" description="DUF7953" evidence="2">
    <location>
        <begin position="31"/>
        <end position="144"/>
    </location>
</feature>
<keyword evidence="4" id="KW-1185">Reference proteome</keyword>
<dbReference type="OrthoDB" id="2014701at2759"/>
<dbReference type="InterPro" id="IPR057713">
    <property type="entry name" value="DUF7953"/>
</dbReference>
<evidence type="ECO:0000256" key="1">
    <source>
        <dbReference type="SAM" id="Phobius"/>
    </source>
</evidence>
<dbReference type="EMBL" id="JAAIUW010000013">
    <property type="protein sequence ID" value="KAF7804515.1"/>
    <property type="molecule type" value="Genomic_DNA"/>
</dbReference>
<dbReference type="Proteomes" id="UP000634136">
    <property type="component" value="Unassembled WGS sequence"/>
</dbReference>
<feature type="transmembrane region" description="Helical" evidence="1">
    <location>
        <begin position="168"/>
        <end position="190"/>
    </location>
</feature>
<dbReference type="Pfam" id="PF25829">
    <property type="entry name" value="DUF7953"/>
    <property type="match status" value="1"/>
</dbReference>
<accession>A0A834W0N5</accession>
<comment type="caution">
    <text evidence="3">The sequence shown here is derived from an EMBL/GenBank/DDBJ whole genome shotgun (WGS) entry which is preliminary data.</text>
</comment>
<reference evidence="3" key="1">
    <citation type="submission" date="2020-09" db="EMBL/GenBank/DDBJ databases">
        <title>Genome-Enabled Discovery of Anthraquinone Biosynthesis in Senna tora.</title>
        <authorList>
            <person name="Kang S.-H."/>
            <person name="Pandey R.P."/>
            <person name="Lee C.-M."/>
            <person name="Sim J.-S."/>
            <person name="Jeong J.-T."/>
            <person name="Choi B.-S."/>
            <person name="Jung M."/>
            <person name="Ginzburg D."/>
            <person name="Zhao K."/>
            <person name="Won S.Y."/>
            <person name="Oh T.-J."/>
            <person name="Yu Y."/>
            <person name="Kim N.-H."/>
            <person name="Lee O.R."/>
            <person name="Lee T.-H."/>
            <person name="Bashyal P."/>
            <person name="Kim T.-S."/>
            <person name="Lee W.-H."/>
            <person name="Kawkins C."/>
            <person name="Kim C.-K."/>
            <person name="Kim J.S."/>
            <person name="Ahn B.O."/>
            <person name="Rhee S.Y."/>
            <person name="Sohng J.K."/>
        </authorList>
    </citation>
    <scope>NUCLEOTIDE SEQUENCE</scope>
    <source>
        <tissue evidence="3">Leaf</tissue>
    </source>
</reference>
<dbReference type="PANTHER" id="PTHR33780:SF3">
    <property type="entry name" value="EXPRESSED PROTEIN"/>
    <property type="match status" value="1"/>
</dbReference>
<name>A0A834W0N5_9FABA</name>
<keyword evidence="1 3" id="KW-0812">Transmembrane</keyword>
<keyword evidence="1" id="KW-0472">Membrane</keyword>
<sequence length="225" mass="25753">MSLPYLRNSRVSLVFIICWIFFTNFPGFTFSAVVTLSSIEIFKTHEWLKVTPTLYFLCKAENKTVLPDVKKAHLLYTFKGEESWQPLTNFSSKKCKRCGIYEENSIIADDVYEEWEFCPSDFTTPQGIYVRFKEKKFNATFLCPECLSLFNVSSSASHEHDSGIGRQVAVVVLLSSLTSTILIIGMVGAYKYWQMKKRLRDQSRFVRLSEDGDDGEVELGLGTIL</sequence>
<proteinExistence type="predicted"/>
<gene>
    <name evidence="3" type="ORF">G2W53_043626</name>
</gene>
<evidence type="ECO:0000313" key="4">
    <source>
        <dbReference type="Proteomes" id="UP000634136"/>
    </source>
</evidence>
<organism evidence="3 4">
    <name type="scientific">Senna tora</name>
    <dbReference type="NCBI Taxonomy" id="362788"/>
    <lineage>
        <taxon>Eukaryota</taxon>
        <taxon>Viridiplantae</taxon>
        <taxon>Streptophyta</taxon>
        <taxon>Embryophyta</taxon>
        <taxon>Tracheophyta</taxon>
        <taxon>Spermatophyta</taxon>
        <taxon>Magnoliopsida</taxon>
        <taxon>eudicotyledons</taxon>
        <taxon>Gunneridae</taxon>
        <taxon>Pentapetalae</taxon>
        <taxon>rosids</taxon>
        <taxon>fabids</taxon>
        <taxon>Fabales</taxon>
        <taxon>Fabaceae</taxon>
        <taxon>Caesalpinioideae</taxon>
        <taxon>Cassia clade</taxon>
        <taxon>Senna</taxon>
    </lineage>
</organism>
<evidence type="ECO:0000259" key="2">
    <source>
        <dbReference type="Pfam" id="PF25829"/>
    </source>
</evidence>
<dbReference type="AlphaFoldDB" id="A0A834W0N5"/>